<keyword evidence="4" id="KW-0874">Quinone</keyword>
<evidence type="ECO:0000313" key="13">
    <source>
        <dbReference type="Proteomes" id="UP000199072"/>
    </source>
</evidence>
<protein>
    <submittedName>
        <fullName evidence="12">Uncharacterized membrane protein</fullName>
    </submittedName>
</protein>
<dbReference type="Pfam" id="PF07884">
    <property type="entry name" value="VKOR"/>
    <property type="match status" value="1"/>
</dbReference>
<evidence type="ECO:0000256" key="3">
    <source>
        <dbReference type="ARBA" id="ARBA00022692"/>
    </source>
</evidence>
<accession>A0A1G7NG63</accession>
<dbReference type="GO" id="GO:0016020">
    <property type="term" value="C:membrane"/>
    <property type="evidence" value="ECO:0007669"/>
    <property type="project" value="UniProtKB-SubCell"/>
</dbReference>
<dbReference type="Gene3D" id="1.20.1440.130">
    <property type="entry name" value="VKOR domain"/>
    <property type="match status" value="1"/>
</dbReference>
<gene>
    <name evidence="12" type="ORF">SAMN05216464_12631</name>
</gene>
<dbReference type="InterPro" id="IPR036249">
    <property type="entry name" value="Thioredoxin-like_sf"/>
</dbReference>
<feature type="transmembrane region" description="Helical" evidence="10">
    <location>
        <begin position="266"/>
        <end position="285"/>
    </location>
</feature>
<keyword evidence="7 10" id="KW-0472">Membrane</keyword>
<evidence type="ECO:0000256" key="1">
    <source>
        <dbReference type="ARBA" id="ARBA00004141"/>
    </source>
</evidence>
<dbReference type="PROSITE" id="PS50990">
    <property type="entry name" value="PEPTIDASE_C39"/>
    <property type="match status" value="1"/>
</dbReference>
<organism evidence="12 13">
    <name type="scientific">Mucilaginibacter pineti</name>
    <dbReference type="NCBI Taxonomy" id="1391627"/>
    <lineage>
        <taxon>Bacteria</taxon>
        <taxon>Pseudomonadati</taxon>
        <taxon>Bacteroidota</taxon>
        <taxon>Sphingobacteriia</taxon>
        <taxon>Sphingobacteriales</taxon>
        <taxon>Sphingobacteriaceae</taxon>
        <taxon>Mucilaginibacter</taxon>
    </lineage>
</organism>
<sequence length="555" mass="62466">MQHYLSRILEPKVNGPETASLLVNLLKVKLSDSTLKKEIEEHPEYPSLLSISDVLNKYGIDNLGIKFDNEKFSEIPTPFITQIKHEVRPTNLFTVVKENGDNVVFFDPEKKRWNKLNKNAFLKRCSGIALLAEANDNAGEKDYKIKIKEERQKRATQYFSVGGVPALFIIVCLAGFMQSGISALLPFIFSLLTLAGCLSGVLLLWYELDQYNPLIRKICSAGKKTNCSAVLHSKASKIAGISWSVIGFTYFAGMLLLLLFSGLTNLSVLSVLSWINVLALPYTIFSIYYQWRIAKQWCILCLSVQTLLVLQAVIAFTGGWHNVVSFNSIDVGLIAKVIVSFSVPFIIAIVLLPALQKAKLGNRFSNELQRLKHNAQIFSALLEKQRPVITDPSGLGITLGNPDAAYKIIKVCSPYCGPCAEAHKPMEALLHHNSNIQLQILYATGSDEDNILKPPVKHFLAIAENNNEEIIKQALGDWYETKEKDYDMFAVKYPMNGELKKQDVKMEAMRNWCTKNEISYTPTIYISMPHDSGEVKYYEMPGVYSFDDLNYFFRA</sequence>
<evidence type="ECO:0000259" key="11">
    <source>
        <dbReference type="PROSITE" id="PS50990"/>
    </source>
</evidence>
<evidence type="ECO:0000256" key="4">
    <source>
        <dbReference type="ARBA" id="ARBA00022719"/>
    </source>
</evidence>
<keyword evidence="13" id="KW-1185">Reference proteome</keyword>
<dbReference type="STRING" id="1391627.SAMN05216464_12631"/>
<feature type="transmembrane region" description="Helical" evidence="10">
    <location>
        <begin position="183"/>
        <end position="206"/>
    </location>
</feature>
<evidence type="ECO:0000256" key="2">
    <source>
        <dbReference type="ARBA" id="ARBA00006214"/>
    </source>
</evidence>
<dbReference type="Gene3D" id="3.40.30.10">
    <property type="entry name" value="Glutaredoxin"/>
    <property type="match status" value="1"/>
</dbReference>
<comment type="subcellular location">
    <subcellularLocation>
        <location evidence="1">Membrane</location>
        <topology evidence="1">Multi-pass membrane protein</topology>
    </subcellularLocation>
</comment>
<feature type="domain" description="Peptidase C39" evidence="11">
    <location>
        <begin position="12"/>
        <end position="132"/>
    </location>
</feature>
<dbReference type="GO" id="GO:0048038">
    <property type="term" value="F:quinone binding"/>
    <property type="evidence" value="ECO:0007669"/>
    <property type="project" value="UniProtKB-KW"/>
</dbReference>
<dbReference type="Pfam" id="PF03412">
    <property type="entry name" value="Peptidase_C39"/>
    <property type="match status" value="1"/>
</dbReference>
<evidence type="ECO:0000256" key="6">
    <source>
        <dbReference type="ARBA" id="ARBA00023002"/>
    </source>
</evidence>
<evidence type="ECO:0000256" key="9">
    <source>
        <dbReference type="ARBA" id="ARBA00023284"/>
    </source>
</evidence>
<keyword evidence="8" id="KW-1015">Disulfide bond</keyword>
<dbReference type="InterPro" id="IPR038354">
    <property type="entry name" value="VKOR_sf"/>
</dbReference>
<keyword evidence="5 10" id="KW-1133">Transmembrane helix</keyword>
<dbReference type="EMBL" id="FNAI01000026">
    <property type="protein sequence ID" value="SDF72299.1"/>
    <property type="molecule type" value="Genomic_DNA"/>
</dbReference>
<comment type="similarity">
    <text evidence="2">Belongs to the VKOR family.</text>
</comment>
<dbReference type="SUPFAM" id="SSF52833">
    <property type="entry name" value="Thioredoxin-like"/>
    <property type="match status" value="1"/>
</dbReference>
<dbReference type="InterPro" id="IPR012932">
    <property type="entry name" value="VKOR"/>
</dbReference>
<evidence type="ECO:0000256" key="10">
    <source>
        <dbReference type="SAM" id="Phobius"/>
    </source>
</evidence>
<dbReference type="CDD" id="cd12921">
    <property type="entry name" value="VKOR_4"/>
    <property type="match status" value="1"/>
</dbReference>
<reference evidence="12 13" key="1">
    <citation type="submission" date="2016-10" db="EMBL/GenBank/DDBJ databases">
        <authorList>
            <person name="de Groot N.N."/>
        </authorList>
    </citation>
    <scope>NUCLEOTIDE SEQUENCE [LARGE SCALE GENOMIC DNA]</scope>
    <source>
        <strain evidence="12 13">47C3B</strain>
    </source>
</reference>
<name>A0A1G7NG63_9SPHI</name>
<keyword evidence="9" id="KW-0676">Redox-active center</keyword>
<evidence type="ECO:0000313" key="12">
    <source>
        <dbReference type="EMBL" id="SDF72299.1"/>
    </source>
</evidence>
<evidence type="ECO:0000256" key="5">
    <source>
        <dbReference type="ARBA" id="ARBA00022989"/>
    </source>
</evidence>
<feature type="transmembrane region" description="Helical" evidence="10">
    <location>
        <begin position="158"/>
        <end position="177"/>
    </location>
</feature>
<evidence type="ECO:0000256" key="7">
    <source>
        <dbReference type="ARBA" id="ARBA00023136"/>
    </source>
</evidence>
<dbReference type="RefSeq" id="WP_091157415.1">
    <property type="nucleotide sequence ID" value="NZ_FNAI01000026.1"/>
</dbReference>
<dbReference type="InterPro" id="IPR005074">
    <property type="entry name" value="Peptidase_C39"/>
</dbReference>
<feature type="transmembrane region" description="Helical" evidence="10">
    <location>
        <begin position="333"/>
        <end position="355"/>
    </location>
</feature>
<dbReference type="OrthoDB" id="1100563at2"/>
<dbReference type="GO" id="GO:0008233">
    <property type="term" value="F:peptidase activity"/>
    <property type="evidence" value="ECO:0007669"/>
    <property type="project" value="InterPro"/>
</dbReference>
<evidence type="ECO:0000256" key="8">
    <source>
        <dbReference type="ARBA" id="ARBA00023157"/>
    </source>
</evidence>
<feature type="transmembrane region" description="Helical" evidence="10">
    <location>
        <begin position="297"/>
        <end position="321"/>
    </location>
</feature>
<dbReference type="Proteomes" id="UP000199072">
    <property type="component" value="Unassembled WGS sequence"/>
</dbReference>
<keyword evidence="6" id="KW-0560">Oxidoreductase</keyword>
<proteinExistence type="inferred from homology"/>
<keyword evidence="3 10" id="KW-0812">Transmembrane</keyword>
<dbReference type="GO" id="GO:0005524">
    <property type="term" value="F:ATP binding"/>
    <property type="evidence" value="ECO:0007669"/>
    <property type="project" value="InterPro"/>
</dbReference>
<dbReference type="GO" id="GO:0006508">
    <property type="term" value="P:proteolysis"/>
    <property type="evidence" value="ECO:0007669"/>
    <property type="project" value="InterPro"/>
</dbReference>
<dbReference type="AlphaFoldDB" id="A0A1G7NG63"/>
<dbReference type="GO" id="GO:0016491">
    <property type="term" value="F:oxidoreductase activity"/>
    <property type="evidence" value="ECO:0007669"/>
    <property type="project" value="UniProtKB-KW"/>
</dbReference>
<feature type="transmembrane region" description="Helical" evidence="10">
    <location>
        <begin position="238"/>
        <end position="260"/>
    </location>
</feature>
<dbReference type="Gene3D" id="3.90.70.10">
    <property type="entry name" value="Cysteine proteinases"/>
    <property type="match status" value="1"/>
</dbReference>